<feature type="domain" description="YbhG-like alpha-helical hairpin" evidence="7">
    <location>
        <begin position="77"/>
        <end position="204"/>
    </location>
</feature>
<evidence type="ECO:0000313" key="10">
    <source>
        <dbReference type="Proteomes" id="UP000217211"/>
    </source>
</evidence>
<dbReference type="Gene3D" id="2.40.30.170">
    <property type="match status" value="1"/>
</dbReference>
<feature type="domain" description="CusB-like beta-barrel" evidence="8">
    <location>
        <begin position="242"/>
        <end position="330"/>
    </location>
</feature>
<keyword evidence="9" id="KW-0614">Plasmid</keyword>
<dbReference type="KEGG" id="esj:SJ05684_b51740"/>
<accession>A0A249PK31</accession>
<reference evidence="9 10" key="1">
    <citation type="submission" date="2017-08" db="EMBL/GenBank/DDBJ databases">
        <title>Multipartite genome sequences of Sinorhizobium species nodulating soybeans.</title>
        <authorList>
            <person name="Tian C.F."/>
        </authorList>
    </citation>
    <scope>NUCLEOTIDE SEQUENCE [LARGE SCALE GENOMIC DNA]</scope>
    <source>
        <strain evidence="9 10">CCBAU 05684</strain>
        <plasmid evidence="10">psj05684b</plasmid>
    </source>
</reference>
<evidence type="ECO:0000259" key="7">
    <source>
        <dbReference type="Pfam" id="PF25881"/>
    </source>
</evidence>
<keyword evidence="4" id="KW-0574">Periplasm</keyword>
<sequence length="335" mass="36122">MRRVALILLLLTAAIAAGWWFDAPERLGWMETNQHQILYGNVDIRQVSLGFRVSGRIAELLVDEGDAVKAGDVLARLDAEPLKQALDAAKAEADAHRAALAKLKTGARKGEIAQAQATYEERLAELEHAKLAHERAERLRPAGTISQAELDQASATRTAAVARAASAREALALLEEGSRPEDITAAEAQLAAAEAKAASARIAFEDAALLAPSDGIVLSRVRETGAIVSPADTVYVLSLTKPVWVRAYVPETDLGRVHPGMEVAVTSDTSPERPYRGTVGFISPVAEFTPKSVETPELRTDLVYRLRIVVNEPGPDLRQGMPVTIHLQPKEEASR</sequence>
<protein>
    <submittedName>
        <fullName evidence="9">Putative membrane fusion protein (MFP) component of efflux pump, membrane anchor protein YbhG</fullName>
    </submittedName>
</protein>
<comment type="similarity">
    <text evidence="2">Belongs to the UPF0194 family.</text>
</comment>
<dbReference type="Gene3D" id="2.40.50.100">
    <property type="match status" value="1"/>
</dbReference>
<evidence type="ECO:0000256" key="4">
    <source>
        <dbReference type="ARBA" id="ARBA00022764"/>
    </source>
</evidence>
<dbReference type="InterPro" id="IPR059052">
    <property type="entry name" value="HH_YbhG-like"/>
</dbReference>
<evidence type="ECO:0000313" key="9">
    <source>
        <dbReference type="EMBL" id="ASY66156.1"/>
    </source>
</evidence>
<dbReference type="eggNOG" id="COG0845">
    <property type="taxonomic scope" value="Bacteria"/>
</dbReference>
<dbReference type="OrthoDB" id="9813967at2"/>
<evidence type="ECO:0000256" key="3">
    <source>
        <dbReference type="ARBA" id="ARBA00022729"/>
    </source>
</evidence>
<name>A0A249PK31_9HYPH</name>
<dbReference type="Pfam" id="PF25954">
    <property type="entry name" value="Beta-barrel_RND_2"/>
    <property type="match status" value="1"/>
</dbReference>
<dbReference type="InterPro" id="IPR050465">
    <property type="entry name" value="UPF0194_transport"/>
</dbReference>
<dbReference type="SUPFAM" id="SSF111369">
    <property type="entry name" value="HlyD-like secretion proteins"/>
    <property type="match status" value="2"/>
</dbReference>
<proteinExistence type="inferred from homology"/>
<dbReference type="AlphaFoldDB" id="A0A249PK31"/>
<evidence type="ECO:0000256" key="2">
    <source>
        <dbReference type="ARBA" id="ARBA00010602"/>
    </source>
</evidence>
<dbReference type="PANTHER" id="PTHR32347:SF29">
    <property type="entry name" value="UPF0194 MEMBRANE PROTEIN YBHG"/>
    <property type="match status" value="1"/>
</dbReference>
<evidence type="ECO:0000259" key="8">
    <source>
        <dbReference type="Pfam" id="PF25954"/>
    </source>
</evidence>
<evidence type="ECO:0000256" key="1">
    <source>
        <dbReference type="ARBA" id="ARBA00004418"/>
    </source>
</evidence>
<dbReference type="NCBIfam" id="NF002939">
    <property type="entry name" value="PRK03598.1"/>
    <property type="match status" value="1"/>
</dbReference>
<gene>
    <name evidence="9" type="ORF">SJ05684_b51740</name>
</gene>
<keyword evidence="5 6" id="KW-0175">Coiled coil</keyword>
<evidence type="ECO:0000256" key="6">
    <source>
        <dbReference type="SAM" id="Coils"/>
    </source>
</evidence>
<dbReference type="Gene3D" id="1.10.287.470">
    <property type="entry name" value="Helix hairpin bin"/>
    <property type="match status" value="2"/>
</dbReference>
<feature type="coiled-coil region" evidence="6">
    <location>
        <begin position="86"/>
        <end position="136"/>
    </location>
</feature>
<dbReference type="Pfam" id="PF25881">
    <property type="entry name" value="HH_YBHG"/>
    <property type="match status" value="1"/>
</dbReference>
<keyword evidence="10" id="KW-1185">Reference proteome</keyword>
<dbReference type="GO" id="GO:0042597">
    <property type="term" value="C:periplasmic space"/>
    <property type="evidence" value="ECO:0007669"/>
    <property type="project" value="UniProtKB-SubCell"/>
</dbReference>
<evidence type="ECO:0000256" key="5">
    <source>
        <dbReference type="ARBA" id="ARBA00023054"/>
    </source>
</evidence>
<dbReference type="EMBL" id="CP023068">
    <property type="protein sequence ID" value="ASY66156.1"/>
    <property type="molecule type" value="Genomic_DNA"/>
</dbReference>
<organism evidence="9 10">
    <name type="scientific">Sinorhizobium sojae CCBAU 05684</name>
    <dbReference type="NCBI Taxonomy" id="716928"/>
    <lineage>
        <taxon>Bacteria</taxon>
        <taxon>Pseudomonadati</taxon>
        <taxon>Pseudomonadota</taxon>
        <taxon>Alphaproteobacteria</taxon>
        <taxon>Hyphomicrobiales</taxon>
        <taxon>Rhizobiaceae</taxon>
        <taxon>Sinorhizobium/Ensifer group</taxon>
        <taxon>Sinorhizobium</taxon>
    </lineage>
</organism>
<dbReference type="PANTHER" id="PTHR32347">
    <property type="entry name" value="EFFLUX SYSTEM COMPONENT YKNX-RELATED"/>
    <property type="match status" value="1"/>
</dbReference>
<dbReference type="Proteomes" id="UP000217211">
    <property type="component" value="Plasmid pSJ05684b"/>
</dbReference>
<dbReference type="RefSeq" id="WP_034857634.1">
    <property type="nucleotide sequence ID" value="NZ_AJQT01000094.1"/>
</dbReference>
<comment type="subcellular location">
    <subcellularLocation>
        <location evidence="1">Periplasm</location>
    </subcellularLocation>
</comment>
<geneLocation type="plasmid" evidence="10">
    <name>psj05684b</name>
</geneLocation>
<dbReference type="InterPro" id="IPR058792">
    <property type="entry name" value="Beta-barrel_RND_2"/>
</dbReference>
<keyword evidence="3" id="KW-0732">Signal</keyword>
<dbReference type="STRING" id="716928.GCA_000261485_04292"/>